<sequence>MILLQELPIGGAARVAAARGSNCGTEAAGEAVGRSAPDCNVLLSTAESFNSAPRLLLRPSPPRARADCSPPPPGGHKPTTRGGCDYYHIRRGGATPSIPPMTTMSSGGEMAGVELVCRLMAATPPYLYNPNGPPHCYFFSDLLRSLVAKRCAASPTSEEQGTSKRLRIASIGSAFSARMGGGVIEAGNHPEHSSNPLSPSHFLPRLDILYRKLHATRAESGGTRKAPADESAPAEVLTTQDTPSVFRIADTIVKHRTEGPEL</sequence>
<evidence type="ECO:0000313" key="3">
    <source>
        <dbReference type="Proteomes" id="UP001307889"/>
    </source>
</evidence>
<accession>A0ABN7AWS9</accession>
<feature type="region of interest" description="Disordered" evidence="1">
    <location>
        <begin position="218"/>
        <end position="241"/>
    </location>
</feature>
<dbReference type="EMBL" id="AP028913">
    <property type="protein sequence ID" value="BES94927.1"/>
    <property type="molecule type" value="Genomic_DNA"/>
</dbReference>
<evidence type="ECO:0000313" key="2">
    <source>
        <dbReference type="EMBL" id="BES94927.1"/>
    </source>
</evidence>
<dbReference type="Proteomes" id="UP001307889">
    <property type="component" value="Chromosome 5"/>
</dbReference>
<name>A0ABN7AWS9_9HEMI</name>
<keyword evidence="3" id="KW-1185">Reference proteome</keyword>
<organism evidence="2 3">
    <name type="scientific">Nesidiocoris tenuis</name>
    <dbReference type="NCBI Taxonomy" id="355587"/>
    <lineage>
        <taxon>Eukaryota</taxon>
        <taxon>Metazoa</taxon>
        <taxon>Ecdysozoa</taxon>
        <taxon>Arthropoda</taxon>
        <taxon>Hexapoda</taxon>
        <taxon>Insecta</taxon>
        <taxon>Pterygota</taxon>
        <taxon>Neoptera</taxon>
        <taxon>Paraneoptera</taxon>
        <taxon>Hemiptera</taxon>
        <taxon>Heteroptera</taxon>
        <taxon>Panheteroptera</taxon>
        <taxon>Cimicomorpha</taxon>
        <taxon>Miridae</taxon>
        <taxon>Dicyphina</taxon>
        <taxon>Nesidiocoris</taxon>
    </lineage>
</organism>
<proteinExistence type="predicted"/>
<gene>
    <name evidence="2" type="ORF">NTJ_07736</name>
</gene>
<reference evidence="2 3" key="1">
    <citation type="submission" date="2023-09" db="EMBL/GenBank/DDBJ databases">
        <title>Nesidiocoris tenuis whole genome shotgun sequence.</title>
        <authorList>
            <person name="Shibata T."/>
            <person name="Shimoda M."/>
            <person name="Kobayashi T."/>
            <person name="Uehara T."/>
        </authorList>
    </citation>
    <scope>NUCLEOTIDE SEQUENCE [LARGE SCALE GENOMIC DNA]</scope>
    <source>
        <strain evidence="2 3">Japan</strain>
    </source>
</reference>
<protein>
    <submittedName>
        <fullName evidence="2">Uncharacterized protein</fullName>
    </submittedName>
</protein>
<feature type="region of interest" description="Disordered" evidence="1">
    <location>
        <begin position="60"/>
        <end position="82"/>
    </location>
</feature>
<evidence type="ECO:0000256" key="1">
    <source>
        <dbReference type="SAM" id="MobiDB-lite"/>
    </source>
</evidence>